<name>A0A0V1AZQ9_TRISP</name>
<evidence type="ECO:0000313" key="2">
    <source>
        <dbReference type="Proteomes" id="UP000054776"/>
    </source>
</evidence>
<dbReference type="EMBL" id="JYDH01000146">
    <property type="protein sequence ID" value="KRY30260.1"/>
    <property type="molecule type" value="Genomic_DNA"/>
</dbReference>
<accession>A0A0V1AZQ9</accession>
<keyword evidence="2" id="KW-1185">Reference proteome</keyword>
<gene>
    <name evidence="1" type="ORF">T01_4453</name>
</gene>
<sequence>MASKVLDRVEEPVDFGCPASFVCFVQAFVEVLQRFRIGLVDGQRFPQIVHVFQFLQFRYAHAEHHREQSDEQPTLPVQDQVRFGTESLELFKFFALFHVVGTFGDDAQKVFGQHERHPFPGNAELLLVMAEKVAEVDVEDAAVVGDHDVARMPIADAQHERRHAVSGAGACEPSHSRVVPIVAEVDTASAAHGAVQQGRRADVECADSTFECLNFKNGFRPFDNFDHSYPFTHRQCVVGGQAKVVAFGFPDVVHDAQHLQSQHVLADIVAGFEQNLHTTVRLAGGRLAAPDQQNRPLGRTDHVALVDEQRAQVDRVVEWTVQILQSFGVVGLAQTFPEQLGAVVLFVLDGRVQRRQLLSGVHLADQRFQIVGTAAAAVGFEQQREPPQRRTVLQFDPQQPEEPLPDGAFQKCPPQQELAQIALQERFVLQRLDQVDQVHGQLVVGQAHVQATHRELTHFQRDIRLHHRPVDQQRVQLAHLLGAGPSDRVQQSRQRRRQCLAEMSATPDQTFLGRHYFVQWITIQQIFDDEFPILLTYDREWLSRVIAGVGGASARTTTGMELFCLSFAVPFLEKCQKQITLYWRGETNPTLLTAKVDLQTGHVAARIRAALAELVEHAVEIFAKRPHVQRHATLDQQVPVVDEPQVDPGQWAVLFVFGLLGADRAQGERDVRGQRYTRDRQIEFEQLVPTQRVRGDGRGAAHAQRVRTEKHARVHVHRVEAAHIDTTAPARSSLAEAVDWRLT</sequence>
<evidence type="ECO:0000313" key="1">
    <source>
        <dbReference type="EMBL" id="KRY30260.1"/>
    </source>
</evidence>
<protein>
    <submittedName>
        <fullName evidence="1">Uncharacterized protein</fullName>
    </submittedName>
</protein>
<dbReference type="InParanoid" id="A0A0V1AZQ9"/>
<dbReference type="OrthoDB" id="10327673at2759"/>
<comment type="caution">
    <text evidence="1">The sequence shown here is derived from an EMBL/GenBank/DDBJ whole genome shotgun (WGS) entry which is preliminary data.</text>
</comment>
<organism evidence="1 2">
    <name type="scientific">Trichinella spiralis</name>
    <name type="common">Trichina worm</name>
    <dbReference type="NCBI Taxonomy" id="6334"/>
    <lineage>
        <taxon>Eukaryota</taxon>
        <taxon>Metazoa</taxon>
        <taxon>Ecdysozoa</taxon>
        <taxon>Nematoda</taxon>
        <taxon>Enoplea</taxon>
        <taxon>Dorylaimia</taxon>
        <taxon>Trichinellida</taxon>
        <taxon>Trichinellidae</taxon>
        <taxon>Trichinella</taxon>
    </lineage>
</organism>
<proteinExistence type="predicted"/>
<dbReference type="AlphaFoldDB" id="A0A0V1AZQ9"/>
<reference evidence="1 2" key="1">
    <citation type="submission" date="2015-01" db="EMBL/GenBank/DDBJ databases">
        <title>Evolution of Trichinella species and genotypes.</title>
        <authorList>
            <person name="Korhonen P.K."/>
            <person name="Edoardo P."/>
            <person name="Giuseppe L.R."/>
            <person name="Gasser R.B."/>
        </authorList>
    </citation>
    <scope>NUCLEOTIDE SEQUENCE [LARGE SCALE GENOMIC DNA]</scope>
    <source>
        <strain evidence="1">ISS3</strain>
    </source>
</reference>
<dbReference type="Proteomes" id="UP000054776">
    <property type="component" value="Unassembled WGS sequence"/>
</dbReference>